<comment type="caution">
    <text evidence="8">The sequence shown here is derived from an EMBL/GenBank/DDBJ whole genome shotgun (WGS) entry which is preliminary data.</text>
</comment>
<evidence type="ECO:0000256" key="3">
    <source>
        <dbReference type="ARBA" id="ARBA00022723"/>
    </source>
</evidence>
<evidence type="ECO:0000259" key="6">
    <source>
        <dbReference type="PROSITE" id="PS51332"/>
    </source>
</evidence>
<evidence type="ECO:0000313" key="9">
    <source>
        <dbReference type="Proteomes" id="UP000266172"/>
    </source>
</evidence>
<dbReference type="GO" id="GO:0003824">
    <property type="term" value="F:catalytic activity"/>
    <property type="evidence" value="ECO:0007669"/>
    <property type="project" value="InterPro"/>
</dbReference>
<dbReference type="InterPro" id="IPR023404">
    <property type="entry name" value="rSAM_horseshoe"/>
</dbReference>
<feature type="domain" description="Radical SAM core" evidence="7">
    <location>
        <begin position="181"/>
        <end position="411"/>
    </location>
</feature>
<evidence type="ECO:0000256" key="1">
    <source>
        <dbReference type="ARBA" id="ARBA00001966"/>
    </source>
</evidence>
<dbReference type="AlphaFoldDB" id="A0A395V9G2"/>
<evidence type="ECO:0000259" key="7">
    <source>
        <dbReference type="PROSITE" id="PS51918"/>
    </source>
</evidence>
<dbReference type="SMART" id="SM00729">
    <property type="entry name" value="Elp3"/>
    <property type="match status" value="1"/>
</dbReference>
<dbReference type="Pfam" id="PF02310">
    <property type="entry name" value="B12-binding"/>
    <property type="match status" value="1"/>
</dbReference>
<dbReference type="EMBL" id="QRVL01000009">
    <property type="protein sequence ID" value="RGS39494.1"/>
    <property type="molecule type" value="Genomic_DNA"/>
</dbReference>
<dbReference type="Pfam" id="PF04055">
    <property type="entry name" value="Radical_SAM"/>
    <property type="match status" value="1"/>
</dbReference>
<accession>A0A395V9G2</accession>
<protein>
    <submittedName>
        <fullName evidence="8">DUF4080 domain-containing protein</fullName>
    </submittedName>
</protein>
<dbReference type="RefSeq" id="WP_118097697.1">
    <property type="nucleotide sequence ID" value="NZ_QRVL01000009.1"/>
</dbReference>
<keyword evidence="5" id="KW-0411">Iron-sulfur</keyword>
<dbReference type="SFLD" id="SFLDG01082">
    <property type="entry name" value="B12-binding_domain_containing"/>
    <property type="match status" value="1"/>
</dbReference>
<dbReference type="SUPFAM" id="SSF52242">
    <property type="entry name" value="Cobalamin (vitamin B12)-binding domain"/>
    <property type="match status" value="1"/>
</dbReference>
<dbReference type="SFLD" id="SFLDG01123">
    <property type="entry name" value="methyltransferase_(Class_B)"/>
    <property type="match status" value="1"/>
</dbReference>
<dbReference type="CDD" id="cd01335">
    <property type="entry name" value="Radical_SAM"/>
    <property type="match status" value="1"/>
</dbReference>
<dbReference type="Gene3D" id="3.40.50.280">
    <property type="entry name" value="Cobalamin-binding domain"/>
    <property type="match status" value="1"/>
</dbReference>
<dbReference type="PROSITE" id="PS51332">
    <property type="entry name" value="B12_BINDING"/>
    <property type="match status" value="1"/>
</dbReference>
<keyword evidence="2" id="KW-0949">S-adenosyl-L-methionine</keyword>
<dbReference type="InterPro" id="IPR034466">
    <property type="entry name" value="Methyltransferase_Class_B"/>
</dbReference>
<dbReference type="InterPro" id="IPR058240">
    <property type="entry name" value="rSAM_sf"/>
</dbReference>
<dbReference type="Gene3D" id="3.80.30.20">
    <property type="entry name" value="tm_1862 like domain"/>
    <property type="match status" value="1"/>
</dbReference>
<dbReference type="InterPro" id="IPR006158">
    <property type="entry name" value="Cobalamin-bd"/>
</dbReference>
<dbReference type="GO" id="GO:0031419">
    <property type="term" value="F:cobalamin binding"/>
    <property type="evidence" value="ECO:0007669"/>
    <property type="project" value="InterPro"/>
</dbReference>
<dbReference type="InterPro" id="IPR006638">
    <property type="entry name" value="Elp3/MiaA/NifB-like_rSAM"/>
</dbReference>
<evidence type="ECO:0000313" key="8">
    <source>
        <dbReference type="EMBL" id="RGS39494.1"/>
    </source>
</evidence>
<dbReference type="Proteomes" id="UP000266172">
    <property type="component" value="Unassembled WGS sequence"/>
</dbReference>
<evidence type="ECO:0000256" key="5">
    <source>
        <dbReference type="ARBA" id="ARBA00023014"/>
    </source>
</evidence>
<dbReference type="PROSITE" id="PS51918">
    <property type="entry name" value="RADICAL_SAM"/>
    <property type="match status" value="1"/>
</dbReference>
<comment type="cofactor">
    <cofactor evidence="1">
        <name>[4Fe-4S] cluster</name>
        <dbReference type="ChEBI" id="CHEBI:49883"/>
    </cofactor>
</comment>
<dbReference type="SUPFAM" id="SSF102114">
    <property type="entry name" value="Radical SAM enzymes"/>
    <property type="match status" value="1"/>
</dbReference>
<keyword evidence="4" id="KW-0408">Iron</keyword>
<gene>
    <name evidence="8" type="ORF">DWX93_11145</name>
</gene>
<dbReference type="InterPro" id="IPR007197">
    <property type="entry name" value="rSAM"/>
</dbReference>
<reference evidence="8 9" key="1">
    <citation type="submission" date="2018-08" db="EMBL/GenBank/DDBJ databases">
        <title>A genome reference for cultivated species of the human gut microbiota.</title>
        <authorList>
            <person name="Zou Y."/>
            <person name="Xue W."/>
            <person name="Luo G."/>
        </authorList>
    </citation>
    <scope>NUCLEOTIDE SEQUENCE [LARGE SCALE GENOMIC DNA]</scope>
    <source>
        <strain evidence="8 9">AF22-12AC</strain>
    </source>
</reference>
<keyword evidence="3" id="KW-0479">Metal-binding</keyword>
<feature type="domain" description="B12-binding" evidence="6">
    <location>
        <begin position="1"/>
        <end position="137"/>
    </location>
</feature>
<evidence type="ECO:0000256" key="4">
    <source>
        <dbReference type="ARBA" id="ARBA00023004"/>
    </source>
</evidence>
<dbReference type="SFLD" id="SFLDS00029">
    <property type="entry name" value="Radical_SAM"/>
    <property type="match status" value="1"/>
</dbReference>
<sequence>MKVLLTAVNAKYIHSNLAVYDLRAYAETYGTGGAQVEIAEYTINHTIDYILEGIYKAKPDVLCFSCYIWNLDYVEQLMDEYHQICPEVPIWVGGPEVSYETEAFLKAHPQVTGAMVGEGEETFLELCENYAKAGAGAKAGKVDFPGIKGIMYRAGESLVKTGAREPLDLNRIPFCYGAVEDFRNRIIYYESSRGCPFRCSYCLSSVEKTLRFRDVERVKKELAFFLEQEVAQVKFVDRTFNCRHEHAMEIWKFLIEHDNGVTNFHFEISADLLTDEEIALIGQMRPGLIQLEIGVQSTNDATITEIHRTMQLDRLKAVVRSIQEKENIHEHLDLIAGLPYEGYETFARSFDEIYALKPNQLQLGFLKVLKGSYMYEHATEYGLIYRSRPPYEVLKTNWLGFGEILRIRQVEEILEVYYNSGQYATAIRLLETQYASAFAMFAELGTFYEEHGYFGMGHSRMRRAEILLEFAKERKPGLLPVLGEGLVYDLYERENLGSRPSWAADANEWKQMTRQYGKNGKQSHIERFFYRFSGHRQDTASLPERLEDPVYVRFDYTRRDPLDHQARHEYLEPSGE</sequence>
<proteinExistence type="predicted"/>
<dbReference type="GO" id="GO:0051539">
    <property type="term" value="F:4 iron, 4 sulfur cluster binding"/>
    <property type="evidence" value="ECO:0007669"/>
    <property type="project" value="UniProtKB-KW"/>
</dbReference>
<dbReference type="Pfam" id="PF13311">
    <property type="entry name" value="DUF4080"/>
    <property type="match status" value="1"/>
</dbReference>
<dbReference type="GO" id="GO:0005829">
    <property type="term" value="C:cytosol"/>
    <property type="evidence" value="ECO:0007669"/>
    <property type="project" value="TreeGrafter"/>
</dbReference>
<dbReference type="InterPro" id="IPR051198">
    <property type="entry name" value="BchE-like"/>
</dbReference>
<dbReference type="CDD" id="cd02068">
    <property type="entry name" value="radical_SAM_B12_BD"/>
    <property type="match status" value="1"/>
</dbReference>
<dbReference type="InterPro" id="IPR036724">
    <property type="entry name" value="Cobalamin-bd_sf"/>
</dbReference>
<evidence type="ECO:0000256" key="2">
    <source>
        <dbReference type="ARBA" id="ARBA00022691"/>
    </source>
</evidence>
<name>A0A395V9G2_9FIRM</name>
<dbReference type="PANTHER" id="PTHR43409">
    <property type="entry name" value="ANAEROBIC MAGNESIUM-PROTOPORPHYRIN IX MONOMETHYL ESTER CYCLASE-RELATED"/>
    <property type="match status" value="1"/>
</dbReference>
<dbReference type="InterPro" id="IPR025288">
    <property type="entry name" value="DUF4080"/>
</dbReference>
<dbReference type="PANTHER" id="PTHR43409:SF16">
    <property type="entry name" value="SLR0320 PROTEIN"/>
    <property type="match status" value="1"/>
</dbReference>
<organism evidence="8 9">
    <name type="scientific">Roseburia hominis</name>
    <dbReference type="NCBI Taxonomy" id="301301"/>
    <lineage>
        <taxon>Bacteria</taxon>
        <taxon>Bacillati</taxon>
        <taxon>Bacillota</taxon>
        <taxon>Clostridia</taxon>
        <taxon>Lachnospirales</taxon>
        <taxon>Lachnospiraceae</taxon>
        <taxon>Roseburia</taxon>
    </lineage>
</organism>
<dbReference type="GO" id="GO:0046872">
    <property type="term" value="F:metal ion binding"/>
    <property type="evidence" value="ECO:0007669"/>
    <property type="project" value="UniProtKB-KW"/>
</dbReference>